<evidence type="ECO:0000259" key="1">
    <source>
        <dbReference type="PROSITE" id="PS51725"/>
    </source>
</evidence>
<keyword evidence="3" id="KW-1185">Reference proteome</keyword>
<dbReference type="GO" id="GO:0005829">
    <property type="term" value="C:cytosol"/>
    <property type="evidence" value="ECO:0007669"/>
    <property type="project" value="TreeGrafter"/>
</dbReference>
<proteinExistence type="predicted"/>
<dbReference type="InterPro" id="IPR011008">
    <property type="entry name" value="Dimeric_a/b-barrel"/>
</dbReference>
<dbReference type="RefSeq" id="WP_162330530.1">
    <property type="nucleotide sequence ID" value="NZ_CP048113.1"/>
</dbReference>
<dbReference type="Proteomes" id="UP000476411">
    <property type="component" value="Chromosome"/>
</dbReference>
<dbReference type="PROSITE" id="PS51725">
    <property type="entry name" value="ABM"/>
    <property type="match status" value="1"/>
</dbReference>
<dbReference type="Pfam" id="PF03992">
    <property type="entry name" value="ABM"/>
    <property type="match status" value="1"/>
</dbReference>
<evidence type="ECO:0000313" key="2">
    <source>
        <dbReference type="EMBL" id="QHS58827.1"/>
    </source>
</evidence>
<reference evidence="2 3" key="1">
    <citation type="submission" date="2020-01" db="EMBL/GenBank/DDBJ databases">
        <title>Complete genome sequence of Chitinophaga sp. H33E-04 isolated from quinoa roots.</title>
        <authorList>
            <person name="Weon H.-Y."/>
            <person name="Lee S.A."/>
        </authorList>
    </citation>
    <scope>NUCLEOTIDE SEQUENCE [LARGE SCALE GENOMIC DNA]</scope>
    <source>
        <strain evidence="2 3">H33E-04</strain>
    </source>
</reference>
<dbReference type="PANTHER" id="PTHR33336:SF3">
    <property type="entry name" value="ABM DOMAIN-CONTAINING PROTEIN"/>
    <property type="match status" value="1"/>
</dbReference>
<dbReference type="AlphaFoldDB" id="A0A6B9Z9S9"/>
<feature type="domain" description="ABM" evidence="1">
    <location>
        <begin position="6"/>
        <end position="96"/>
    </location>
</feature>
<dbReference type="SUPFAM" id="SSF54909">
    <property type="entry name" value="Dimeric alpha+beta barrel"/>
    <property type="match status" value="1"/>
</dbReference>
<name>A0A6B9Z9S9_9BACT</name>
<organism evidence="2 3">
    <name type="scientific">Chitinophaga agri</name>
    <dbReference type="NCBI Taxonomy" id="2703787"/>
    <lineage>
        <taxon>Bacteria</taxon>
        <taxon>Pseudomonadati</taxon>
        <taxon>Bacteroidota</taxon>
        <taxon>Chitinophagia</taxon>
        <taxon>Chitinophagales</taxon>
        <taxon>Chitinophagaceae</taxon>
        <taxon>Chitinophaga</taxon>
    </lineage>
</organism>
<dbReference type="GO" id="GO:0004497">
    <property type="term" value="F:monooxygenase activity"/>
    <property type="evidence" value="ECO:0007669"/>
    <property type="project" value="UniProtKB-KW"/>
</dbReference>
<dbReference type="PANTHER" id="PTHR33336">
    <property type="entry name" value="QUINOL MONOOXYGENASE YGIN-RELATED"/>
    <property type="match status" value="1"/>
</dbReference>
<keyword evidence="2" id="KW-0560">Oxidoreductase</keyword>
<dbReference type="Gene3D" id="3.30.70.100">
    <property type="match status" value="1"/>
</dbReference>
<gene>
    <name evidence="2" type="ORF">GWR21_04175</name>
</gene>
<accession>A0A6B9Z9S9</accession>
<dbReference type="InterPro" id="IPR007138">
    <property type="entry name" value="ABM_dom"/>
</dbReference>
<dbReference type="KEGG" id="chih:GWR21_04175"/>
<dbReference type="EMBL" id="CP048113">
    <property type="protein sequence ID" value="QHS58827.1"/>
    <property type="molecule type" value="Genomic_DNA"/>
</dbReference>
<protein>
    <submittedName>
        <fullName evidence="2">Antibiotic biosynthesis monooxygenase</fullName>
    </submittedName>
</protein>
<keyword evidence="2" id="KW-0503">Monooxygenase</keyword>
<dbReference type="InterPro" id="IPR050744">
    <property type="entry name" value="AI-2_Isomerase_LsrG"/>
</dbReference>
<sequence>MKTTPVHVVARWKVKAGKLEQVLPLLKEIRTMSLREEGNLFYEIHQSKADVNTLILFEGYADETAQQTHVQSAHFKRIVTEQIVPMLKEREVTLAIPINI</sequence>
<evidence type="ECO:0000313" key="3">
    <source>
        <dbReference type="Proteomes" id="UP000476411"/>
    </source>
</evidence>